<reference evidence="2" key="2">
    <citation type="submission" date="2023-01" db="EMBL/GenBank/DDBJ databases">
        <authorList>
            <person name="Sun Q."/>
            <person name="Evtushenko L."/>
        </authorList>
    </citation>
    <scope>NUCLEOTIDE SEQUENCE</scope>
    <source>
        <strain evidence="2">VKM B-2484</strain>
    </source>
</reference>
<dbReference type="AlphaFoldDB" id="A0A9W6J349"/>
<proteinExistence type="inferred from homology"/>
<dbReference type="Gene3D" id="3.40.50.720">
    <property type="entry name" value="NAD(P)-binding Rossmann-like Domain"/>
    <property type="match status" value="1"/>
</dbReference>
<sequence>MNLGFDGRRAIIVGGSYGIGEATAEILLREGAHVVIASRSRDNLEAASARLMQASGRTPEIFVADVVKDAASATALMDEADARWGALDILVSAVGGSVRADFDTLSDEDWLASYQFNVLSTVRTIRAGLPLLAAGNAPAVVTLGAAAAKMPYAHQIMTNVHKAGLLGLVKTLALELGEKGIRINAVSPGRTKTPLWLTRASRMAAERGVPVEEIFAGFSEEIPLKRFAEPAEIAVMVAWLASPLASYVTGQSINVDGGIARGLV</sequence>
<dbReference type="PRINTS" id="PR00081">
    <property type="entry name" value="GDHRDH"/>
</dbReference>
<name>A0A9W6J349_9HYPH</name>
<dbReference type="SUPFAM" id="SSF51735">
    <property type="entry name" value="NAD(P)-binding Rossmann-fold domains"/>
    <property type="match status" value="1"/>
</dbReference>
<comment type="similarity">
    <text evidence="1">Belongs to the short-chain dehydrogenases/reductases (SDR) family.</text>
</comment>
<accession>A0A9W6J349</accession>
<dbReference type="PANTHER" id="PTHR42879">
    <property type="entry name" value="3-OXOACYL-(ACYL-CARRIER-PROTEIN) REDUCTASE"/>
    <property type="match status" value="1"/>
</dbReference>
<comment type="caution">
    <text evidence="2">The sequence shown here is derived from an EMBL/GenBank/DDBJ whole genome shotgun (WGS) entry which is preliminary data.</text>
</comment>
<dbReference type="InterPro" id="IPR036291">
    <property type="entry name" value="NAD(P)-bd_dom_sf"/>
</dbReference>
<keyword evidence="3" id="KW-1185">Reference proteome</keyword>
<protein>
    <submittedName>
        <fullName evidence="2">Short-chain dehydrogenase</fullName>
    </submittedName>
</protein>
<dbReference type="Pfam" id="PF13561">
    <property type="entry name" value="adh_short_C2"/>
    <property type="match status" value="1"/>
</dbReference>
<dbReference type="InterPro" id="IPR002347">
    <property type="entry name" value="SDR_fam"/>
</dbReference>
<dbReference type="PANTHER" id="PTHR42879:SF6">
    <property type="entry name" value="NADPH-DEPENDENT REDUCTASE BACG"/>
    <property type="match status" value="1"/>
</dbReference>
<reference evidence="2" key="1">
    <citation type="journal article" date="2014" name="Int. J. Syst. Evol. Microbiol.">
        <title>Complete genome sequence of Corynebacterium casei LMG S-19264T (=DSM 44701T), isolated from a smear-ripened cheese.</title>
        <authorList>
            <consortium name="US DOE Joint Genome Institute (JGI-PGF)"/>
            <person name="Walter F."/>
            <person name="Albersmeier A."/>
            <person name="Kalinowski J."/>
            <person name="Ruckert C."/>
        </authorList>
    </citation>
    <scope>NUCLEOTIDE SEQUENCE</scope>
    <source>
        <strain evidence="2">VKM B-2484</strain>
    </source>
</reference>
<dbReference type="FunFam" id="3.40.50.720:FF:000084">
    <property type="entry name" value="Short-chain dehydrogenase reductase"/>
    <property type="match status" value="1"/>
</dbReference>
<dbReference type="RefSeq" id="WP_213375656.1">
    <property type="nucleotide sequence ID" value="NZ_BSFJ01000001.1"/>
</dbReference>
<evidence type="ECO:0000256" key="1">
    <source>
        <dbReference type="ARBA" id="ARBA00006484"/>
    </source>
</evidence>
<dbReference type="InterPro" id="IPR050259">
    <property type="entry name" value="SDR"/>
</dbReference>
<gene>
    <name evidence="2" type="ORF">GCM10017643_01050</name>
</gene>
<organism evidence="2 3">
    <name type="scientific">Ancylobacter dichloromethanicus</name>
    <dbReference type="NCBI Taxonomy" id="518825"/>
    <lineage>
        <taxon>Bacteria</taxon>
        <taxon>Pseudomonadati</taxon>
        <taxon>Pseudomonadota</taxon>
        <taxon>Alphaproteobacteria</taxon>
        <taxon>Hyphomicrobiales</taxon>
        <taxon>Xanthobacteraceae</taxon>
        <taxon>Ancylobacter</taxon>
    </lineage>
</organism>
<dbReference type="EMBL" id="BSFJ01000001">
    <property type="protein sequence ID" value="GLK69990.1"/>
    <property type="molecule type" value="Genomic_DNA"/>
</dbReference>
<dbReference type="Proteomes" id="UP001143370">
    <property type="component" value="Unassembled WGS sequence"/>
</dbReference>
<evidence type="ECO:0000313" key="2">
    <source>
        <dbReference type="EMBL" id="GLK69990.1"/>
    </source>
</evidence>
<evidence type="ECO:0000313" key="3">
    <source>
        <dbReference type="Proteomes" id="UP001143370"/>
    </source>
</evidence>